<sequence length="368" mass="42912">MTSEDLLNSIDLNKLSYADKKKRGRPKKSQQLINPSNPKSRVLDDQSEQDEIILHLPISRYDIQNIKDGDKIIIKHNHIEEEDDDEDAEDNDDIQDDDNYEDEEYYSASELSPSSDSETLGLGIELETKKQQSKSKSKSVVTQKQYETVIRKYRDENDKLKKFLTDITPMYFTEIRMYPNDLKIFDIHGDEFIPKKTRINCWWCTYKFDCLPTCIPDRYHNKSFNVFGCFCSFNCAGAYNISINDNRVLDRYSLLKQMYYMINKNNIIHMSDIEINIAGPKELLEKYGGKMKIEDYRKNSKILGREYHKLIPPFIPMNIIYEETTNSKTTTKSMSINNLINNTAKEGMIIKRTKPVNGTSSEIDKFIG</sequence>
<feature type="compositionally biased region" description="Acidic residues" evidence="1">
    <location>
        <begin position="80"/>
        <end position="105"/>
    </location>
</feature>
<feature type="region of interest" description="Disordered" evidence="1">
    <location>
        <begin position="17"/>
        <end position="47"/>
    </location>
</feature>
<name>A0A3G5A1A7_9VIRU</name>
<protein>
    <recommendedName>
        <fullName evidence="3">MYM-type domain-containing protein</fullName>
    </recommendedName>
</protein>
<feature type="region of interest" description="Disordered" evidence="1">
    <location>
        <begin position="79"/>
        <end position="118"/>
    </location>
</feature>
<feature type="compositionally biased region" description="Polar residues" evidence="1">
    <location>
        <begin position="29"/>
        <end position="39"/>
    </location>
</feature>
<evidence type="ECO:0008006" key="3">
    <source>
        <dbReference type="Google" id="ProtNLM"/>
    </source>
</evidence>
<organism evidence="2">
    <name type="scientific">Gaeavirus sp</name>
    <dbReference type="NCBI Taxonomy" id="2487767"/>
    <lineage>
        <taxon>Viruses</taxon>
        <taxon>Varidnaviria</taxon>
        <taxon>Bamfordvirae</taxon>
        <taxon>Nucleocytoviricota</taxon>
        <taxon>Megaviricetes</taxon>
        <taxon>Imitervirales</taxon>
        <taxon>Mimiviridae</taxon>
        <taxon>Klosneuvirinae</taxon>
    </lineage>
</organism>
<evidence type="ECO:0000313" key="2">
    <source>
        <dbReference type="EMBL" id="AYV80284.1"/>
    </source>
</evidence>
<dbReference type="EMBL" id="MK072223">
    <property type="protein sequence ID" value="AYV80284.1"/>
    <property type="molecule type" value="Genomic_DNA"/>
</dbReference>
<gene>
    <name evidence="2" type="ORF">Gaeavirus25_3</name>
</gene>
<reference evidence="2" key="1">
    <citation type="submission" date="2018-10" db="EMBL/GenBank/DDBJ databases">
        <title>Hidden diversity of soil giant viruses.</title>
        <authorList>
            <person name="Schulz F."/>
            <person name="Alteio L."/>
            <person name="Goudeau D."/>
            <person name="Ryan E.M."/>
            <person name="Malmstrom R.R."/>
            <person name="Blanchard J."/>
            <person name="Woyke T."/>
        </authorList>
    </citation>
    <scope>NUCLEOTIDE SEQUENCE</scope>
    <source>
        <strain evidence="2">GAV1</strain>
    </source>
</reference>
<accession>A0A3G5A1A7</accession>
<proteinExistence type="predicted"/>
<feature type="compositionally biased region" description="Low complexity" evidence="1">
    <location>
        <begin position="106"/>
        <end position="118"/>
    </location>
</feature>
<evidence type="ECO:0000256" key="1">
    <source>
        <dbReference type="SAM" id="MobiDB-lite"/>
    </source>
</evidence>